<keyword evidence="2" id="KW-1185">Reference proteome</keyword>
<sequence length="210" mass="22743">MVAHPVLNLVRHVLQLWLRGQCDALDHLQLDLDGTPKGLMQGRLDAACLQARGVVRGALRLSRAIITCRDLQLDLGRLRPGQPLPLAAPLSVTVDLWCSAADLQHMVLGAGGITMGVALLTHFRGPGAGNGRGWQLQITDSGLRLLPPAPQTQTPPLLLELAVVDHQIVVHGEEAPDRPTTIPLDPAIRIHELRLDAQHLHLRGEALVRP</sequence>
<evidence type="ECO:0000313" key="1">
    <source>
        <dbReference type="EMBL" id="SAY38707.1"/>
    </source>
</evidence>
<dbReference type="AlphaFoldDB" id="A0A165AFE7"/>
<protein>
    <recommendedName>
        <fullName evidence="3">DUF2993 domain-containing protein</fullName>
    </recommendedName>
</protein>
<accession>A0A165AFE7</accession>
<dbReference type="RefSeq" id="WP_074457161.1">
    <property type="nucleotide sequence ID" value="NZ_FITM01000072.1"/>
</dbReference>
<dbReference type="Proteomes" id="UP000182631">
    <property type="component" value="Unassembled WGS sequence"/>
</dbReference>
<proteinExistence type="predicted"/>
<dbReference type="Pfam" id="PF11209">
    <property type="entry name" value="LmeA"/>
    <property type="match status" value="1"/>
</dbReference>
<reference evidence="2" key="1">
    <citation type="submission" date="2016-02" db="EMBL/GenBank/DDBJ databases">
        <authorList>
            <person name="liu f."/>
        </authorList>
    </citation>
    <scope>NUCLEOTIDE SEQUENCE [LARGE SCALE GENOMIC DNA]</scope>
</reference>
<name>A0A165AFE7_9SYNE</name>
<organism evidence="1 2">
    <name type="scientific">Candidatus Synechococcus spongiarum</name>
    <dbReference type="NCBI Taxonomy" id="431041"/>
    <lineage>
        <taxon>Bacteria</taxon>
        <taxon>Bacillati</taxon>
        <taxon>Cyanobacteriota</taxon>
        <taxon>Cyanophyceae</taxon>
        <taxon>Synechococcales</taxon>
        <taxon>Synechococcaceae</taxon>
        <taxon>Synechococcus</taxon>
    </lineage>
</organism>
<dbReference type="EMBL" id="FITM01000072">
    <property type="protein sequence ID" value="SAY38707.1"/>
    <property type="molecule type" value="Genomic_DNA"/>
</dbReference>
<evidence type="ECO:0008006" key="3">
    <source>
        <dbReference type="Google" id="ProtNLM"/>
    </source>
</evidence>
<gene>
    <name evidence="1" type="ORF">FLM9_621</name>
</gene>
<dbReference type="InterPro" id="IPR021373">
    <property type="entry name" value="DUF2993"/>
</dbReference>
<evidence type="ECO:0000313" key="2">
    <source>
        <dbReference type="Proteomes" id="UP000182631"/>
    </source>
</evidence>